<dbReference type="RefSeq" id="WP_108827846.1">
    <property type="nucleotide sequence ID" value="NZ_OMOR01000001.1"/>
</dbReference>
<dbReference type="InterPro" id="IPR016181">
    <property type="entry name" value="Acyl_CoA_acyltransferase"/>
</dbReference>
<accession>A0A2R8BC72</accession>
<dbReference type="SUPFAM" id="SSF55729">
    <property type="entry name" value="Acyl-CoA N-acyltransferases (Nat)"/>
    <property type="match status" value="1"/>
</dbReference>
<dbReference type="OrthoDB" id="9797417at2"/>
<dbReference type="AlphaFoldDB" id="A0A2R8BC72"/>
<dbReference type="InterPro" id="IPR050832">
    <property type="entry name" value="Bact_Acetyltransf"/>
</dbReference>
<evidence type="ECO:0000313" key="5">
    <source>
        <dbReference type="Proteomes" id="UP000244880"/>
    </source>
</evidence>
<organism evidence="4 5">
    <name type="scientific">Ascidiaceihabitans donghaensis</name>
    <dbReference type="NCBI Taxonomy" id="1510460"/>
    <lineage>
        <taxon>Bacteria</taxon>
        <taxon>Pseudomonadati</taxon>
        <taxon>Pseudomonadota</taxon>
        <taxon>Alphaproteobacteria</taxon>
        <taxon>Rhodobacterales</taxon>
        <taxon>Paracoccaceae</taxon>
        <taxon>Ascidiaceihabitans</taxon>
    </lineage>
</organism>
<dbReference type="GO" id="GO:0016747">
    <property type="term" value="F:acyltransferase activity, transferring groups other than amino-acyl groups"/>
    <property type="evidence" value="ECO:0007669"/>
    <property type="project" value="InterPro"/>
</dbReference>
<dbReference type="PANTHER" id="PTHR43877:SF1">
    <property type="entry name" value="ACETYLTRANSFERASE"/>
    <property type="match status" value="1"/>
</dbReference>
<keyword evidence="2" id="KW-0012">Acyltransferase</keyword>
<dbReference type="CDD" id="cd04301">
    <property type="entry name" value="NAT_SF"/>
    <property type="match status" value="1"/>
</dbReference>
<feature type="domain" description="N-acetyltransferase" evidence="3">
    <location>
        <begin position="3"/>
        <end position="146"/>
    </location>
</feature>
<protein>
    <recommendedName>
        <fullName evidence="3">N-acetyltransferase domain-containing protein</fullName>
    </recommendedName>
</protein>
<dbReference type="Pfam" id="PF13508">
    <property type="entry name" value="Acetyltransf_7"/>
    <property type="match status" value="1"/>
</dbReference>
<keyword evidence="5" id="KW-1185">Reference proteome</keyword>
<dbReference type="Proteomes" id="UP000244880">
    <property type="component" value="Unassembled WGS sequence"/>
</dbReference>
<dbReference type="PANTHER" id="PTHR43877">
    <property type="entry name" value="AMINOALKYLPHOSPHONATE N-ACETYLTRANSFERASE-RELATED-RELATED"/>
    <property type="match status" value="1"/>
</dbReference>
<reference evidence="4 5" key="1">
    <citation type="submission" date="2018-03" db="EMBL/GenBank/DDBJ databases">
        <authorList>
            <person name="Keele B.F."/>
        </authorList>
    </citation>
    <scope>NUCLEOTIDE SEQUENCE [LARGE SCALE GENOMIC DNA]</scope>
    <source>
        <strain evidence="4 5">CECT 8599</strain>
    </source>
</reference>
<dbReference type="PROSITE" id="PS51186">
    <property type="entry name" value="GNAT"/>
    <property type="match status" value="1"/>
</dbReference>
<evidence type="ECO:0000313" key="4">
    <source>
        <dbReference type="EMBL" id="SPH20670.1"/>
    </source>
</evidence>
<proteinExistence type="predicted"/>
<sequence length="148" mass="16471">MTLHLRKARSTDAGAVGAILSQFIDETPWMPRLYTRAEDLAHAGRMIANEWVTVAEDTQGVQGFVARDGCEIHSLYIATSAHRQGIGTCLLDREKAHCDVLYLWTFQNNPGAQSFYKAAGFTEIERTDGAGNDEGLPDIRLKWTRKGM</sequence>
<dbReference type="Gene3D" id="3.40.630.30">
    <property type="match status" value="1"/>
</dbReference>
<evidence type="ECO:0000256" key="1">
    <source>
        <dbReference type="ARBA" id="ARBA00022679"/>
    </source>
</evidence>
<dbReference type="EMBL" id="OMOR01000001">
    <property type="protein sequence ID" value="SPH20670.1"/>
    <property type="molecule type" value="Genomic_DNA"/>
</dbReference>
<evidence type="ECO:0000256" key="2">
    <source>
        <dbReference type="ARBA" id="ARBA00023315"/>
    </source>
</evidence>
<evidence type="ECO:0000259" key="3">
    <source>
        <dbReference type="PROSITE" id="PS51186"/>
    </source>
</evidence>
<gene>
    <name evidence="4" type="ORF">ASD8599_01409</name>
</gene>
<dbReference type="InterPro" id="IPR000182">
    <property type="entry name" value="GNAT_dom"/>
</dbReference>
<name>A0A2R8BC72_9RHOB</name>
<keyword evidence="1" id="KW-0808">Transferase</keyword>